<accession>A0A8H6YR06</accession>
<dbReference type="Proteomes" id="UP000623467">
    <property type="component" value="Unassembled WGS sequence"/>
</dbReference>
<comment type="caution">
    <text evidence="1">The sequence shown here is derived from an EMBL/GenBank/DDBJ whole genome shotgun (WGS) entry which is preliminary data.</text>
</comment>
<proteinExistence type="predicted"/>
<dbReference type="AlphaFoldDB" id="A0A8H6YR06"/>
<gene>
    <name evidence="1" type="ORF">MSAN_01013500</name>
</gene>
<name>A0A8H6YR06_9AGAR</name>
<keyword evidence="2" id="KW-1185">Reference proteome</keyword>
<sequence length="126" mass="14447">MPFGHKTVTEALRAGLLRALLTVGRMRPPPEPRYLEQLDEILIFFSESSVYLSFLLQLRASIEELKIPINGKTFHGFSLADKWQSMWSILQLRWDFMEKYLKREKTTTMASCSNMTVSTSAPSLSS</sequence>
<organism evidence="1 2">
    <name type="scientific">Mycena sanguinolenta</name>
    <dbReference type="NCBI Taxonomy" id="230812"/>
    <lineage>
        <taxon>Eukaryota</taxon>
        <taxon>Fungi</taxon>
        <taxon>Dikarya</taxon>
        <taxon>Basidiomycota</taxon>
        <taxon>Agaricomycotina</taxon>
        <taxon>Agaricomycetes</taxon>
        <taxon>Agaricomycetidae</taxon>
        <taxon>Agaricales</taxon>
        <taxon>Marasmiineae</taxon>
        <taxon>Mycenaceae</taxon>
        <taxon>Mycena</taxon>
    </lineage>
</organism>
<reference evidence="1" key="1">
    <citation type="submission" date="2020-05" db="EMBL/GenBank/DDBJ databases">
        <title>Mycena genomes resolve the evolution of fungal bioluminescence.</title>
        <authorList>
            <person name="Tsai I.J."/>
        </authorList>
    </citation>
    <scope>NUCLEOTIDE SEQUENCE</scope>
    <source>
        <strain evidence="1">160909Yilan</strain>
    </source>
</reference>
<evidence type="ECO:0000313" key="2">
    <source>
        <dbReference type="Proteomes" id="UP000623467"/>
    </source>
</evidence>
<evidence type="ECO:0000313" key="1">
    <source>
        <dbReference type="EMBL" id="KAF7363569.1"/>
    </source>
</evidence>
<protein>
    <submittedName>
        <fullName evidence="1">Uncharacterized protein</fullName>
    </submittedName>
</protein>
<dbReference type="EMBL" id="JACAZH010000007">
    <property type="protein sequence ID" value="KAF7363569.1"/>
    <property type="molecule type" value="Genomic_DNA"/>
</dbReference>